<reference evidence="14 15" key="1">
    <citation type="submission" date="2009-01" db="EMBL/GenBank/DDBJ databases">
        <authorList>
            <person name="Fulton L."/>
            <person name="Clifton S."/>
            <person name="Chinwalla A.T."/>
            <person name="Mitreva M."/>
            <person name="Sodergren E."/>
            <person name="Weinstock G."/>
            <person name="Clifton S."/>
            <person name="Dooling D.J."/>
            <person name="Fulton B."/>
            <person name="Minx P."/>
            <person name="Pepin K.H."/>
            <person name="Johnson M."/>
            <person name="Bhonagiri V."/>
            <person name="Nash W.E."/>
            <person name="Mardis E.R."/>
            <person name="Wilson R.K."/>
        </authorList>
    </citation>
    <scope>NUCLEOTIDE SEQUENCE [LARGE SCALE GENOMIC DNA]</scope>
    <source>
        <strain evidence="14 15">NRL30031/H210</strain>
    </source>
</reference>
<keyword evidence="5" id="KW-0349">Heme</keyword>
<keyword evidence="6" id="KW-0812">Transmembrane</keyword>
<evidence type="ECO:0000256" key="3">
    <source>
        <dbReference type="ARBA" id="ARBA00022448"/>
    </source>
</evidence>
<evidence type="ECO:0000256" key="10">
    <source>
        <dbReference type="ARBA" id="ARBA00023004"/>
    </source>
</evidence>
<keyword evidence="7" id="KW-0479">Metal-binding</keyword>
<keyword evidence="9" id="KW-1133">Transmembrane helix</keyword>
<dbReference type="PANTHER" id="PTHR30529">
    <property type="entry name" value="CYTOCHROME B561"/>
    <property type="match status" value="1"/>
</dbReference>
<dbReference type="GO" id="GO:0020037">
    <property type="term" value="F:heme binding"/>
    <property type="evidence" value="ECO:0007669"/>
    <property type="project" value="TreeGrafter"/>
</dbReference>
<keyword evidence="10" id="KW-0408">Iron</keyword>
<dbReference type="GO" id="GO:0022904">
    <property type="term" value="P:respiratory electron transport chain"/>
    <property type="evidence" value="ECO:0007669"/>
    <property type="project" value="InterPro"/>
</dbReference>
<dbReference type="eggNOG" id="COG3038">
    <property type="taxonomic scope" value="Bacteria"/>
</dbReference>
<dbReference type="EMBL" id="ACEN01000097">
    <property type="protein sequence ID" value="EEG32843.1"/>
    <property type="molecule type" value="Genomic_DNA"/>
</dbReference>
<keyword evidence="3" id="KW-0813">Transport</keyword>
<evidence type="ECO:0000256" key="5">
    <source>
        <dbReference type="ARBA" id="ARBA00022617"/>
    </source>
</evidence>
<dbReference type="AlphaFoldDB" id="C0EQ88"/>
<protein>
    <submittedName>
        <fullName evidence="14">Nickel-dependent hydrogenases B-type cytochrome subunit</fullName>
    </submittedName>
</protein>
<dbReference type="Gene3D" id="1.20.950.20">
    <property type="entry name" value="Transmembrane di-heme cytochromes, Chain C"/>
    <property type="match status" value="1"/>
</dbReference>
<dbReference type="SUPFAM" id="SSF81342">
    <property type="entry name" value="Transmembrane di-heme cytochromes"/>
    <property type="match status" value="1"/>
</dbReference>
<feature type="domain" description="Cytochrome b561 bacterial/Ni-hydrogenase" evidence="13">
    <location>
        <begin position="25"/>
        <end position="189"/>
    </location>
</feature>
<comment type="subcellular location">
    <subcellularLocation>
        <location evidence="2">Cell membrane</location>
        <topology evidence="2">Multi-pass membrane protein</topology>
    </subcellularLocation>
</comment>
<evidence type="ECO:0000256" key="9">
    <source>
        <dbReference type="ARBA" id="ARBA00022989"/>
    </source>
</evidence>
<evidence type="ECO:0000256" key="4">
    <source>
        <dbReference type="ARBA" id="ARBA00022475"/>
    </source>
</evidence>
<evidence type="ECO:0000256" key="12">
    <source>
        <dbReference type="ARBA" id="ARBA00037975"/>
    </source>
</evidence>
<evidence type="ECO:0000256" key="6">
    <source>
        <dbReference type="ARBA" id="ARBA00022692"/>
    </source>
</evidence>
<dbReference type="InterPro" id="IPR016174">
    <property type="entry name" value="Di-haem_cyt_TM"/>
</dbReference>
<sequence length="197" mass="21842">MPPIQKNQTNQKQGNIMTTTRPQTYDAVARALHWLTVLGFIGILSTITVWTIYDGEEWVKSLFGVHKSIGFITLLVIAVRIVWALLNASKRPAADSFAAKAGHLALYVLMLVVPVIGMIRQYGSGRGPLKVFGVEVMQGSPEKIEWMSNLGNMAHGKLGWLLFALVAGHIAMVVVHRIQGHDVLYRMIGRRSISVKR</sequence>
<keyword evidence="15" id="KW-1185">Reference proteome</keyword>
<accession>C0EQ88</accession>
<dbReference type="InterPro" id="IPR052168">
    <property type="entry name" value="Cytochrome_b561_oxidase"/>
</dbReference>
<comment type="caution">
    <text evidence="14">The sequence shown here is derived from an EMBL/GenBank/DDBJ whole genome shotgun (WGS) entry which is preliminary data.</text>
</comment>
<dbReference type="Proteomes" id="UP000004457">
    <property type="component" value="Unassembled WGS sequence"/>
</dbReference>
<dbReference type="PANTHER" id="PTHR30529:SF1">
    <property type="entry name" value="CYTOCHROME B561 HOMOLOG 2"/>
    <property type="match status" value="1"/>
</dbReference>
<evidence type="ECO:0000256" key="11">
    <source>
        <dbReference type="ARBA" id="ARBA00023136"/>
    </source>
</evidence>
<keyword evidence="4" id="KW-1003">Cell membrane</keyword>
<evidence type="ECO:0000256" key="7">
    <source>
        <dbReference type="ARBA" id="ARBA00022723"/>
    </source>
</evidence>
<proteinExistence type="inferred from homology"/>
<evidence type="ECO:0000313" key="14">
    <source>
        <dbReference type="EMBL" id="EEG32843.1"/>
    </source>
</evidence>
<dbReference type="GO" id="GO:0005886">
    <property type="term" value="C:plasma membrane"/>
    <property type="evidence" value="ECO:0007669"/>
    <property type="project" value="UniProtKB-SubCell"/>
</dbReference>
<organism evidence="14 15">
    <name type="scientific">Neisseria flavescens NRL30031/H210</name>
    <dbReference type="NCBI Taxonomy" id="546264"/>
    <lineage>
        <taxon>Bacteria</taxon>
        <taxon>Pseudomonadati</taxon>
        <taxon>Pseudomonadota</taxon>
        <taxon>Betaproteobacteria</taxon>
        <taxon>Neisseriales</taxon>
        <taxon>Neisseriaceae</taxon>
        <taxon>Neisseria</taxon>
    </lineage>
</organism>
<evidence type="ECO:0000256" key="2">
    <source>
        <dbReference type="ARBA" id="ARBA00004651"/>
    </source>
</evidence>
<keyword evidence="8" id="KW-0249">Electron transport</keyword>
<evidence type="ECO:0000313" key="15">
    <source>
        <dbReference type="Proteomes" id="UP000004457"/>
    </source>
</evidence>
<dbReference type="InterPro" id="IPR011577">
    <property type="entry name" value="Cyt_b561_bac/Ni-Hgenase"/>
</dbReference>
<gene>
    <name evidence="14" type="ORF">NEIFLAOT_02130</name>
</gene>
<dbReference type="GO" id="GO:0009055">
    <property type="term" value="F:electron transfer activity"/>
    <property type="evidence" value="ECO:0007669"/>
    <property type="project" value="InterPro"/>
</dbReference>
<keyword evidence="11" id="KW-0472">Membrane</keyword>
<comment type="cofactor">
    <cofactor evidence="1">
        <name>heme b</name>
        <dbReference type="ChEBI" id="CHEBI:60344"/>
    </cofactor>
</comment>
<evidence type="ECO:0000256" key="1">
    <source>
        <dbReference type="ARBA" id="ARBA00001970"/>
    </source>
</evidence>
<dbReference type="Pfam" id="PF01292">
    <property type="entry name" value="Ni_hydr_CYTB"/>
    <property type="match status" value="1"/>
</dbReference>
<evidence type="ECO:0000256" key="8">
    <source>
        <dbReference type="ARBA" id="ARBA00022982"/>
    </source>
</evidence>
<dbReference type="GO" id="GO:0046872">
    <property type="term" value="F:metal ion binding"/>
    <property type="evidence" value="ECO:0007669"/>
    <property type="project" value="UniProtKB-KW"/>
</dbReference>
<name>C0EQ88_NEIFL</name>
<evidence type="ECO:0000259" key="13">
    <source>
        <dbReference type="Pfam" id="PF01292"/>
    </source>
</evidence>
<comment type="similarity">
    <text evidence="12">Belongs to the cytochrome b561 family.</text>
</comment>